<gene>
    <name evidence="2" type="ORF">BINO364_LOCUS6570</name>
</gene>
<evidence type="ECO:0000313" key="2">
    <source>
        <dbReference type="EMBL" id="CAH0720323.1"/>
    </source>
</evidence>
<feature type="signal peptide" evidence="1">
    <location>
        <begin position="1"/>
        <end position="18"/>
    </location>
</feature>
<name>A0A8J9VEL2_9NEOP</name>
<evidence type="ECO:0008006" key="4">
    <source>
        <dbReference type="Google" id="ProtNLM"/>
    </source>
</evidence>
<organism evidence="2 3">
    <name type="scientific">Brenthis ino</name>
    <name type="common">lesser marbled fritillary</name>
    <dbReference type="NCBI Taxonomy" id="405034"/>
    <lineage>
        <taxon>Eukaryota</taxon>
        <taxon>Metazoa</taxon>
        <taxon>Ecdysozoa</taxon>
        <taxon>Arthropoda</taxon>
        <taxon>Hexapoda</taxon>
        <taxon>Insecta</taxon>
        <taxon>Pterygota</taxon>
        <taxon>Neoptera</taxon>
        <taxon>Endopterygota</taxon>
        <taxon>Lepidoptera</taxon>
        <taxon>Glossata</taxon>
        <taxon>Ditrysia</taxon>
        <taxon>Papilionoidea</taxon>
        <taxon>Nymphalidae</taxon>
        <taxon>Heliconiinae</taxon>
        <taxon>Argynnini</taxon>
        <taxon>Brenthis</taxon>
    </lineage>
</organism>
<proteinExistence type="predicted"/>
<accession>A0A8J9VEL2</accession>
<dbReference type="AlphaFoldDB" id="A0A8J9VEL2"/>
<dbReference type="OrthoDB" id="7758608at2759"/>
<keyword evidence="3" id="KW-1185">Reference proteome</keyword>
<feature type="chain" id="PRO_5035437100" description="Peritrophin type-A domain protein 2" evidence="1">
    <location>
        <begin position="19"/>
        <end position="113"/>
    </location>
</feature>
<protein>
    <recommendedName>
        <fullName evidence="4">Peritrophin type-A domain protein 2</fullName>
    </recommendedName>
</protein>
<sequence>MALKVVLALCAIVAIAAAVPAQSGWPGAEAGGPPAVGANPWIPPWIASAPWFPRWVPCTTVGSACLDCSTKLVCTKIGGMQRACSDPTLPYCNLGECSATPSAECAVPADPAA</sequence>
<dbReference type="EMBL" id="OV170222">
    <property type="protein sequence ID" value="CAH0720323.1"/>
    <property type="molecule type" value="Genomic_DNA"/>
</dbReference>
<evidence type="ECO:0000256" key="1">
    <source>
        <dbReference type="SAM" id="SignalP"/>
    </source>
</evidence>
<keyword evidence="1" id="KW-0732">Signal</keyword>
<evidence type="ECO:0000313" key="3">
    <source>
        <dbReference type="Proteomes" id="UP000838878"/>
    </source>
</evidence>
<feature type="non-terminal residue" evidence="2">
    <location>
        <position position="113"/>
    </location>
</feature>
<reference evidence="2" key="1">
    <citation type="submission" date="2021-12" db="EMBL/GenBank/DDBJ databases">
        <authorList>
            <person name="Martin H S."/>
        </authorList>
    </citation>
    <scope>NUCLEOTIDE SEQUENCE</scope>
</reference>
<dbReference type="Proteomes" id="UP000838878">
    <property type="component" value="Chromosome 2"/>
</dbReference>